<feature type="domain" description="HTH araC/xylS-type" evidence="13">
    <location>
        <begin position="1264"/>
        <end position="1363"/>
    </location>
</feature>
<evidence type="ECO:0000256" key="12">
    <source>
        <dbReference type="PROSITE-ProRule" id="PRU00169"/>
    </source>
</evidence>
<dbReference type="Gene3D" id="1.10.10.60">
    <property type="entry name" value="Homeodomain-like"/>
    <property type="match status" value="1"/>
</dbReference>
<dbReference type="Gene3D" id="2.130.10.10">
    <property type="entry name" value="YVTN repeat-like/Quinoprotein amine dehydrogenase"/>
    <property type="match status" value="3"/>
</dbReference>
<dbReference type="CDD" id="cd00146">
    <property type="entry name" value="PKD"/>
    <property type="match status" value="1"/>
</dbReference>
<dbReference type="SUPFAM" id="SSF55874">
    <property type="entry name" value="ATPase domain of HSP90 chaperone/DNA topoisomerase II/histidine kinase"/>
    <property type="match status" value="1"/>
</dbReference>
<dbReference type="SUPFAM" id="SSF47384">
    <property type="entry name" value="Homodimeric domain of signal transducing histidine kinase"/>
    <property type="match status" value="1"/>
</dbReference>
<dbReference type="Pfam" id="PF00512">
    <property type="entry name" value="HisKA"/>
    <property type="match status" value="1"/>
</dbReference>
<evidence type="ECO:0000256" key="6">
    <source>
        <dbReference type="ARBA" id="ARBA00022777"/>
    </source>
</evidence>
<dbReference type="PANTHER" id="PTHR43547:SF2">
    <property type="entry name" value="HYBRID SIGNAL TRANSDUCTION HISTIDINE KINASE C"/>
    <property type="match status" value="1"/>
</dbReference>
<dbReference type="SMART" id="SM00387">
    <property type="entry name" value="HATPase_c"/>
    <property type="match status" value="1"/>
</dbReference>
<dbReference type="InterPro" id="IPR036890">
    <property type="entry name" value="HATPase_C_sf"/>
</dbReference>
<dbReference type="InterPro" id="IPR036097">
    <property type="entry name" value="HisK_dim/P_sf"/>
</dbReference>
<evidence type="ECO:0000256" key="9">
    <source>
        <dbReference type="ARBA" id="ARBA00023015"/>
    </source>
</evidence>
<dbReference type="SMART" id="SM00448">
    <property type="entry name" value="REC"/>
    <property type="match status" value="1"/>
</dbReference>
<dbReference type="InterPro" id="IPR011123">
    <property type="entry name" value="Y_Y_Y"/>
</dbReference>
<dbReference type="InterPro" id="IPR003661">
    <property type="entry name" value="HisK_dim/P_dom"/>
</dbReference>
<dbReference type="SUPFAM" id="SSF52172">
    <property type="entry name" value="CheY-like"/>
    <property type="match status" value="1"/>
</dbReference>
<dbReference type="InterPro" id="IPR011110">
    <property type="entry name" value="Reg_prop"/>
</dbReference>
<dbReference type="Gene3D" id="2.60.40.10">
    <property type="entry name" value="Immunoglobulins"/>
    <property type="match status" value="1"/>
</dbReference>
<evidence type="ECO:0000313" key="17">
    <source>
        <dbReference type="Proteomes" id="UP000186917"/>
    </source>
</evidence>
<dbReference type="InterPro" id="IPR004358">
    <property type="entry name" value="Sig_transdc_His_kin-like_C"/>
</dbReference>
<keyword evidence="17" id="KW-1185">Reference proteome</keyword>
<dbReference type="InterPro" id="IPR009057">
    <property type="entry name" value="Homeodomain-like_sf"/>
</dbReference>
<reference evidence="17" key="1">
    <citation type="submission" date="2017-01" db="EMBL/GenBank/DDBJ databases">
        <authorList>
            <person name="Varghese N."/>
            <person name="Submissions S."/>
        </authorList>
    </citation>
    <scope>NUCLEOTIDE SEQUENCE [LARGE SCALE GENOMIC DNA]</scope>
    <source>
        <strain evidence="17">DSM 21054</strain>
    </source>
</reference>
<dbReference type="Pfam" id="PF00072">
    <property type="entry name" value="Response_reg"/>
    <property type="match status" value="1"/>
</dbReference>
<keyword evidence="3 12" id="KW-0597">Phosphoprotein</keyword>
<dbReference type="InterPro" id="IPR003594">
    <property type="entry name" value="HATPase_dom"/>
</dbReference>
<accession>A0A173MQE4</accession>
<protein>
    <recommendedName>
        <fullName evidence="2">histidine kinase</fullName>
        <ecNumber evidence="2">2.7.13.3</ecNumber>
    </recommendedName>
</protein>
<evidence type="ECO:0000256" key="1">
    <source>
        <dbReference type="ARBA" id="ARBA00000085"/>
    </source>
</evidence>
<dbReference type="InterPro" id="IPR005467">
    <property type="entry name" value="His_kinase_dom"/>
</dbReference>
<dbReference type="PROSITE" id="PS50109">
    <property type="entry name" value="HIS_KIN"/>
    <property type="match status" value="1"/>
</dbReference>
<evidence type="ECO:0000256" key="11">
    <source>
        <dbReference type="ARBA" id="ARBA00023163"/>
    </source>
</evidence>
<dbReference type="Gene3D" id="3.30.565.10">
    <property type="entry name" value="Histidine kinase-like ATPase, C-terminal domain"/>
    <property type="match status" value="1"/>
</dbReference>
<dbReference type="InterPro" id="IPR015943">
    <property type="entry name" value="WD40/YVTN_repeat-like_dom_sf"/>
</dbReference>
<dbReference type="FunFam" id="2.60.40.10:FF:000791">
    <property type="entry name" value="Two-component system sensor histidine kinase/response regulator"/>
    <property type="match status" value="1"/>
</dbReference>
<keyword evidence="11" id="KW-0804">Transcription</keyword>
<evidence type="ECO:0000256" key="3">
    <source>
        <dbReference type="ARBA" id="ARBA00022553"/>
    </source>
</evidence>
<dbReference type="Pfam" id="PF12833">
    <property type="entry name" value="HTH_18"/>
    <property type="match status" value="1"/>
</dbReference>
<dbReference type="GO" id="GO:0043565">
    <property type="term" value="F:sequence-specific DNA binding"/>
    <property type="evidence" value="ECO:0007669"/>
    <property type="project" value="InterPro"/>
</dbReference>
<feature type="domain" description="Histidine kinase" evidence="14">
    <location>
        <begin position="853"/>
        <end position="1075"/>
    </location>
</feature>
<dbReference type="FunFam" id="1.10.287.130:FF:000045">
    <property type="entry name" value="Two-component system sensor histidine kinase/response regulator"/>
    <property type="match status" value="1"/>
</dbReference>
<dbReference type="FunFam" id="3.30.565.10:FF:000037">
    <property type="entry name" value="Hybrid sensor histidine kinase/response regulator"/>
    <property type="match status" value="1"/>
</dbReference>
<organism evidence="16 17">
    <name type="scientific">Filimonas lacunae</name>
    <dbReference type="NCBI Taxonomy" id="477680"/>
    <lineage>
        <taxon>Bacteria</taxon>
        <taxon>Pseudomonadati</taxon>
        <taxon>Bacteroidota</taxon>
        <taxon>Chitinophagia</taxon>
        <taxon>Chitinophagales</taxon>
        <taxon>Chitinophagaceae</taxon>
        <taxon>Filimonas</taxon>
    </lineage>
</organism>
<evidence type="ECO:0000259" key="14">
    <source>
        <dbReference type="PROSITE" id="PS50109"/>
    </source>
</evidence>
<sequence>MCHILKAILFGVLCVTVPFYIWAQPGKYRFTRVNTKQGLSHNQVNCITKDENGFIWIGTMSGLNRYDGYGCKVYKQGNSDSNNLRDNYITAMYSAPDGMLWINTPAGVTLYNSRLDKFDNNYLGRLRLWRMPPGNVTSIQKDKQGHFWFLIDGKLCVYQPAAPAGASPYFIQPATVPIMAFTFDNNSHVWIVYKNGIAEQRDVVSGKLLFATAVLQKQTIGDLQNCQVYADAHNGLWIAGATNTGGAYYINAADSNSGCRHYIIPHIIKGITEEAGGLIWIGTDHGGVYIVNKETGTIQDLLNDAEDDKTISQNSITALYKDEQGVIWLGTYKQGLCFYNENVLSFLVNKHKPGDASSLPYDDVNRFVEDNKGNVWIGTNGGGLIYYNTQQKKFTQYLHNPDDANSLCNNVIVSLCLDKQGLLWIGTFYGGLDCFNGKRFMHYRHTATDSNSIADDNIWELLEDSKGRLWVGTLKAGVDRFDREKNIFYHYPGGASKSVGSTYISAIIEDNHQQLWFGTDVGLDKYNPATNNFTHYKHLPNNFIISLLQDSRGLLWAGTRNGLCLLDGNTGKLLTTLTITDGLPDNAILNILEDAQHTLWISTPLGIGNITVEPGGAKGWAFRFKNYNELNNLQERAFNENAALKLKNGLLLFGGANGFNSIDPLHTVIPATAHRLLLTDFQVSNKSISAGEIVNGRPLLTKSIYKTDTLWLKYKENDFSIEFAEMGFAQSGKDEYAYRLDGFNKEWLLTSGLHRRATYTNLDPGTYVFHVKAADGNGGWNTQQASLVIIISPPFWKTPFAFLLYMIVIAGALAIARKITVDRTRMRFAIEQQQKEADRMHALDMMKIRFFTNVSHEFRTPLSLILSPLDKIGAGLEEDKRKQLQLVKRNARRLLNLVNQLLDFRKLEMQEFKFVPVRGDIIAFIKETVLSFSDIAEKKDIRFAFHTGIQVFETFFDKDKLEKILFNLLSNAFKFTPQQGTVEVIVSWAVGLPASAMQQLEIQVKDSGIGIAPENQEQVFERFFQSDMPEAVINQGSGIGLAITKEFVKLHGGEITLTSELNKGSLFSVLLPLQPAGIMLAEGDAVMEDIAIHQWQEEEAVDVAVLEPEPTKRRKETILLVEDNEDFRFYLKENLRHWFVILEAANGREGWKQAQTRQPDLVVTDVMMPVMNGLELARKIHNDPRTSHIPVILLTARSEEEQELEGFDTGASDYITKPFNFEILLARLRNLLMHRQMVRKSFEKKLEINPAEIAVTPLDEKFMQQALDVVEKNIANPDFSVEELSRCMHVSRVALYKKLLNLTGKTPVEFIRLLRLKRAAHLLLVSQQTVAEVAYEVGFNNPKYFARYFKEEFGVLPSQYLGNDITK</sequence>
<dbReference type="InterPro" id="IPR013783">
    <property type="entry name" value="Ig-like_fold"/>
</dbReference>
<dbReference type="PANTHER" id="PTHR43547">
    <property type="entry name" value="TWO-COMPONENT HISTIDINE KINASE"/>
    <property type="match status" value="1"/>
</dbReference>
<dbReference type="CDD" id="cd17574">
    <property type="entry name" value="REC_OmpR"/>
    <property type="match status" value="1"/>
</dbReference>
<evidence type="ECO:0000256" key="8">
    <source>
        <dbReference type="ARBA" id="ARBA00023012"/>
    </source>
</evidence>
<dbReference type="OrthoDB" id="1489484at2"/>
<dbReference type="PROSITE" id="PS01124">
    <property type="entry name" value="HTH_ARAC_FAMILY_2"/>
    <property type="match status" value="1"/>
</dbReference>
<dbReference type="Gene3D" id="3.40.50.2300">
    <property type="match status" value="1"/>
</dbReference>
<evidence type="ECO:0000259" key="15">
    <source>
        <dbReference type="PROSITE" id="PS50110"/>
    </source>
</evidence>
<dbReference type="InterPro" id="IPR018062">
    <property type="entry name" value="HTH_AraC-typ_CS"/>
</dbReference>
<dbReference type="SMART" id="SM00388">
    <property type="entry name" value="HisKA"/>
    <property type="match status" value="1"/>
</dbReference>
<proteinExistence type="predicted"/>
<comment type="catalytic activity">
    <reaction evidence="1">
        <text>ATP + protein L-histidine = ADP + protein N-phospho-L-histidine.</text>
        <dbReference type="EC" id="2.7.13.3"/>
    </reaction>
</comment>
<dbReference type="Pfam" id="PF02518">
    <property type="entry name" value="HATPase_c"/>
    <property type="match status" value="1"/>
</dbReference>
<keyword evidence="9" id="KW-0805">Transcription regulation</keyword>
<dbReference type="STRING" id="477680.SAMN05421788_101996"/>
<dbReference type="Proteomes" id="UP000186917">
    <property type="component" value="Unassembled WGS sequence"/>
</dbReference>
<dbReference type="Pfam" id="PF07494">
    <property type="entry name" value="Reg_prop"/>
    <property type="match status" value="7"/>
</dbReference>
<keyword evidence="6 16" id="KW-0418">Kinase</keyword>
<dbReference type="SUPFAM" id="SSF46689">
    <property type="entry name" value="Homeodomain-like"/>
    <property type="match status" value="1"/>
</dbReference>
<keyword evidence="5" id="KW-0547">Nucleotide-binding</keyword>
<dbReference type="SMART" id="SM00342">
    <property type="entry name" value="HTH_ARAC"/>
    <property type="match status" value="1"/>
</dbReference>
<dbReference type="GO" id="GO:0005524">
    <property type="term" value="F:ATP binding"/>
    <property type="evidence" value="ECO:0007669"/>
    <property type="project" value="UniProtKB-KW"/>
</dbReference>
<dbReference type="CDD" id="cd16922">
    <property type="entry name" value="HATPase_EvgS-ArcB-TorS-like"/>
    <property type="match status" value="1"/>
</dbReference>
<dbReference type="PRINTS" id="PR00344">
    <property type="entry name" value="BCTRLSENSOR"/>
</dbReference>
<dbReference type="EC" id="2.7.13.3" evidence="2"/>
<dbReference type="Gene3D" id="1.10.287.130">
    <property type="match status" value="1"/>
</dbReference>
<dbReference type="GO" id="GO:0000155">
    <property type="term" value="F:phosphorelay sensor kinase activity"/>
    <property type="evidence" value="ECO:0007669"/>
    <property type="project" value="InterPro"/>
</dbReference>
<feature type="domain" description="Response regulatory" evidence="15">
    <location>
        <begin position="1117"/>
        <end position="1232"/>
    </location>
</feature>
<evidence type="ECO:0000256" key="2">
    <source>
        <dbReference type="ARBA" id="ARBA00012438"/>
    </source>
</evidence>
<dbReference type="InterPro" id="IPR018060">
    <property type="entry name" value="HTH_AraC"/>
</dbReference>
<dbReference type="KEGG" id="fln:FLA_5609"/>
<dbReference type="InterPro" id="IPR011006">
    <property type="entry name" value="CheY-like_superfamily"/>
</dbReference>
<gene>
    <name evidence="16" type="ORF">SAMN05421788_101996</name>
</gene>
<dbReference type="CDD" id="cd00082">
    <property type="entry name" value="HisKA"/>
    <property type="match status" value="1"/>
</dbReference>
<feature type="modified residue" description="4-aspartylphosphate" evidence="12">
    <location>
        <position position="1165"/>
    </location>
</feature>
<dbReference type="RefSeq" id="WP_076376223.1">
    <property type="nucleotide sequence ID" value="NZ_AP017422.1"/>
</dbReference>
<keyword evidence="4" id="KW-0808">Transferase</keyword>
<dbReference type="PROSITE" id="PS00041">
    <property type="entry name" value="HTH_ARAC_FAMILY_1"/>
    <property type="match status" value="1"/>
</dbReference>
<keyword evidence="10" id="KW-0238">DNA-binding</keyword>
<dbReference type="InterPro" id="IPR001789">
    <property type="entry name" value="Sig_transdc_resp-reg_receiver"/>
</dbReference>
<keyword evidence="7" id="KW-0067">ATP-binding</keyword>
<evidence type="ECO:0000256" key="7">
    <source>
        <dbReference type="ARBA" id="ARBA00022840"/>
    </source>
</evidence>
<evidence type="ECO:0000259" key="13">
    <source>
        <dbReference type="PROSITE" id="PS01124"/>
    </source>
</evidence>
<evidence type="ECO:0000256" key="5">
    <source>
        <dbReference type="ARBA" id="ARBA00022741"/>
    </source>
</evidence>
<dbReference type="EMBL" id="FTOR01000001">
    <property type="protein sequence ID" value="SIS75187.1"/>
    <property type="molecule type" value="Genomic_DNA"/>
</dbReference>
<evidence type="ECO:0000256" key="10">
    <source>
        <dbReference type="ARBA" id="ARBA00023125"/>
    </source>
</evidence>
<name>A0A173MQE4_9BACT</name>
<dbReference type="PROSITE" id="PS50110">
    <property type="entry name" value="RESPONSE_REGULATORY"/>
    <property type="match status" value="1"/>
</dbReference>
<dbReference type="Pfam" id="PF07495">
    <property type="entry name" value="Y_Y_Y"/>
    <property type="match status" value="1"/>
</dbReference>
<evidence type="ECO:0000256" key="4">
    <source>
        <dbReference type="ARBA" id="ARBA00022679"/>
    </source>
</evidence>
<dbReference type="SUPFAM" id="SSF63829">
    <property type="entry name" value="Calcium-dependent phosphotriesterase"/>
    <property type="match status" value="3"/>
</dbReference>
<keyword evidence="8" id="KW-0902">Two-component regulatory system</keyword>
<dbReference type="GO" id="GO:0003700">
    <property type="term" value="F:DNA-binding transcription factor activity"/>
    <property type="evidence" value="ECO:0007669"/>
    <property type="project" value="InterPro"/>
</dbReference>
<evidence type="ECO:0000313" key="16">
    <source>
        <dbReference type="EMBL" id="SIS75187.1"/>
    </source>
</evidence>